<feature type="transmembrane region" description="Helical" evidence="1">
    <location>
        <begin position="61"/>
        <end position="82"/>
    </location>
</feature>
<dbReference type="InterPro" id="IPR046201">
    <property type="entry name" value="DUF6234"/>
</dbReference>
<keyword evidence="1" id="KW-0812">Transmembrane</keyword>
<dbReference type="AlphaFoldDB" id="A0A9X2G075"/>
<sequence length="141" mass="15586">MWRMERSPEENPTDRRGGWAVVEKVASVGSVLAIILVFWNFLAAYLCFFGATCTPDTQQIVTYRVLAGVTVLLVVVTVWSAVRNGRRWVFLWHGLVAVTAVAALVLFAVPQVRWDSPLPQMTTFENGEQCYTGGTGFCQGG</sequence>
<dbReference type="Pfam" id="PF19747">
    <property type="entry name" value="DUF6234"/>
    <property type="match status" value="1"/>
</dbReference>
<keyword evidence="1" id="KW-0472">Membrane</keyword>
<evidence type="ECO:0000313" key="3">
    <source>
        <dbReference type="EMBL" id="MCP2264404.1"/>
    </source>
</evidence>
<evidence type="ECO:0000313" key="4">
    <source>
        <dbReference type="Proteomes" id="UP001139493"/>
    </source>
</evidence>
<feature type="domain" description="DUF6234" evidence="2">
    <location>
        <begin position="31"/>
        <end position="135"/>
    </location>
</feature>
<protein>
    <recommendedName>
        <fullName evidence="2">DUF6234 domain-containing protein</fullName>
    </recommendedName>
</protein>
<gene>
    <name evidence="3" type="ORF">APR03_001740</name>
</gene>
<evidence type="ECO:0000259" key="2">
    <source>
        <dbReference type="Pfam" id="PF19747"/>
    </source>
</evidence>
<keyword evidence="4" id="KW-1185">Reference proteome</keyword>
<dbReference type="EMBL" id="JAMTCS010000004">
    <property type="protein sequence ID" value="MCP2264404.1"/>
    <property type="molecule type" value="Genomic_DNA"/>
</dbReference>
<feature type="transmembrane region" description="Helical" evidence="1">
    <location>
        <begin position="88"/>
        <end position="109"/>
    </location>
</feature>
<evidence type="ECO:0000256" key="1">
    <source>
        <dbReference type="SAM" id="Phobius"/>
    </source>
</evidence>
<feature type="transmembrane region" description="Helical" evidence="1">
    <location>
        <begin position="25"/>
        <end position="49"/>
    </location>
</feature>
<proteinExistence type="predicted"/>
<organism evidence="3 4">
    <name type="scientific">Promicromonospora thailandica</name>
    <dbReference type="NCBI Taxonomy" id="765201"/>
    <lineage>
        <taxon>Bacteria</taxon>
        <taxon>Bacillati</taxon>
        <taxon>Actinomycetota</taxon>
        <taxon>Actinomycetes</taxon>
        <taxon>Micrococcales</taxon>
        <taxon>Promicromonosporaceae</taxon>
        <taxon>Promicromonospora</taxon>
    </lineage>
</organism>
<name>A0A9X2G075_9MICO</name>
<reference evidence="3" key="1">
    <citation type="submission" date="2022-06" db="EMBL/GenBank/DDBJ databases">
        <title>Genomic Encyclopedia of Archaeal and Bacterial Type Strains, Phase II (KMG-II): from individual species to whole genera.</title>
        <authorList>
            <person name="Goeker M."/>
        </authorList>
    </citation>
    <scope>NUCLEOTIDE SEQUENCE</scope>
    <source>
        <strain evidence="3">DSM 26652</strain>
    </source>
</reference>
<keyword evidence="1" id="KW-1133">Transmembrane helix</keyword>
<comment type="caution">
    <text evidence="3">The sequence shown here is derived from an EMBL/GenBank/DDBJ whole genome shotgun (WGS) entry which is preliminary data.</text>
</comment>
<accession>A0A9X2G075</accession>
<dbReference type="Proteomes" id="UP001139493">
    <property type="component" value="Unassembled WGS sequence"/>
</dbReference>